<reference evidence="8" key="2">
    <citation type="submission" date="2011-06" db="EMBL/GenBank/DDBJ databases">
        <title>The complete genome sequence of Alicyclobacillus acidocaldarius sp. Tc-4-1.</title>
        <authorList>
            <person name="Chen Y."/>
            <person name="He Y."/>
            <person name="Dong Z."/>
            <person name="Hu S."/>
        </authorList>
    </citation>
    <scope>NUCLEOTIDE SEQUENCE [LARGE SCALE GENOMIC DNA]</scope>
    <source>
        <strain evidence="8">Tc-4-1</strain>
    </source>
</reference>
<dbReference type="PANTHER" id="PTHR11706">
    <property type="entry name" value="SOLUTE CARRIER PROTEIN FAMILY 11 MEMBER"/>
    <property type="match status" value="1"/>
</dbReference>
<feature type="transmembrane region" description="Helical" evidence="6">
    <location>
        <begin position="274"/>
        <end position="294"/>
    </location>
</feature>
<dbReference type="GO" id="GO:0005384">
    <property type="term" value="F:manganese ion transmembrane transporter activity"/>
    <property type="evidence" value="ECO:0007669"/>
    <property type="project" value="TreeGrafter"/>
</dbReference>
<dbReference type="GO" id="GO:0034755">
    <property type="term" value="P:iron ion transmembrane transport"/>
    <property type="evidence" value="ECO:0007669"/>
    <property type="project" value="TreeGrafter"/>
</dbReference>
<evidence type="ECO:0000256" key="1">
    <source>
        <dbReference type="ARBA" id="ARBA00004141"/>
    </source>
</evidence>
<feature type="transmembrane region" description="Helical" evidence="6">
    <location>
        <begin position="474"/>
        <end position="496"/>
    </location>
</feature>
<feature type="transmembrane region" description="Helical" evidence="6">
    <location>
        <begin position="355"/>
        <end position="377"/>
    </location>
</feature>
<dbReference type="KEGG" id="aad:TC41_2317"/>
<dbReference type="AlphaFoldDB" id="F8IG65"/>
<evidence type="ECO:0000256" key="3">
    <source>
        <dbReference type="ARBA" id="ARBA00022692"/>
    </source>
</evidence>
<evidence type="ECO:0000256" key="2">
    <source>
        <dbReference type="ARBA" id="ARBA00022448"/>
    </source>
</evidence>
<dbReference type="GO" id="GO:0005886">
    <property type="term" value="C:plasma membrane"/>
    <property type="evidence" value="ECO:0007669"/>
    <property type="project" value="TreeGrafter"/>
</dbReference>
<dbReference type="EMBL" id="CP002902">
    <property type="protein sequence ID" value="AEJ44218.1"/>
    <property type="molecule type" value="Genomic_DNA"/>
</dbReference>
<dbReference type="PANTHER" id="PTHR11706:SF33">
    <property type="entry name" value="NATURAL RESISTANCE-ASSOCIATED MACROPHAGE PROTEIN 2"/>
    <property type="match status" value="1"/>
</dbReference>
<evidence type="ECO:0000256" key="5">
    <source>
        <dbReference type="ARBA" id="ARBA00023136"/>
    </source>
</evidence>
<protein>
    <submittedName>
        <fullName evidence="7">Natural resistance-associated macrophage protein</fullName>
    </submittedName>
</protein>
<keyword evidence="4 6" id="KW-1133">Transmembrane helix</keyword>
<feature type="transmembrane region" description="Helical" evidence="6">
    <location>
        <begin position="132"/>
        <end position="149"/>
    </location>
</feature>
<evidence type="ECO:0000313" key="8">
    <source>
        <dbReference type="Proteomes" id="UP000000292"/>
    </source>
</evidence>
<evidence type="ECO:0000256" key="4">
    <source>
        <dbReference type="ARBA" id="ARBA00022989"/>
    </source>
</evidence>
<dbReference type="HOGENOM" id="CLU_020088_6_1_9"/>
<gene>
    <name evidence="7" type="ordered locus">TC41_2317</name>
</gene>
<keyword evidence="3 6" id="KW-0812">Transmembrane</keyword>
<feature type="transmembrane region" description="Helical" evidence="6">
    <location>
        <begin position="451"/>
        <end position="468"/>
    </location>
</feature>
<feature type="transmembrane region" description="Helical" evidence="6">
    <location>
        <begin position="314"/>
        <end position="334"/>
    </location>
</feature>
<proteinExistence type="predicted"/>
<feature type="transmembrane region" description="Helical" evidence="6">
    <location>
        <begin position="246"/>
        <end position="267"/>
    </location>
</feature>
<dbReference type="GO" id="GO:0015086">
    <property type="term" value="F:cadmium ion transmembrane transporter activity"/>
    <property type="evidence" value="ECO:0007669"/>
    <property type="project" value="TreeGrafter"/>
</dbReference>
<dbReference type="STRING" id="1048834.TC41_2317"/>
<reference evidence="7 8" key="1">
    <citation type="journal article" date="2011" name="J. Bacteriol.">
        <title>Complete Genome Sequence of Alicyclobacillus acidocaldarius Strain Tc-4-1.</title>
        <authorList>
            <person name="Chen Y."/>
            <person name="He Y."/>
            <person name="Zhang B."/>
            <person name="Yang J."/>
            <person name="Li W."/>
            <person name="Dong Z."/>
            <person name="Hu S."/>
        </authorList>
    </citation>
    <scope>NUCLEOTIDE SEQUENCE [LARGE SCALE GENOMIC DNA]</scope>
    <source>
        <strain evidence="7 8">Tc-4-1</strain>
    </source>
</reference>
<dbReference type="InterPro" id="IPR001046">
    <property type="entry name" value="NRAMP_fam"/>
</dbReference>
<comment type="subcellular location">
    <subcellularLocation>
        <location evidence="1">Membrane</location>
        <topology evidence="1">Multi-pass membrane protein</topology>
    </subcellularLocation>
</comment>
<dbReference type="eggNOG" id="COG1914">
    <property type="taxonomic scope" value="Bacteria"/>
</dbReference>
<sequence>MIIFEIVLTLIPVAAANWRMDIERRLSKVFTASSRDVIMLHLHPPCQRRWVLLVSLVSNFATEGSRDVSPVHRIRRQTVQWTTQSSGRGANSRGLASMEISSATSRAEARSDAASRGQQMSLASPKKGVRRYLWSFWILLGPGFLAALADNDAGGVISYTATGVQFGIGLFVPLVLCLAVLTFTVQEMSMRLSAVTQEGISRLAQRRYGKFWGYYHVTTLALENLLTLITEFIGMSAGLEMLGIPMWIADLLCLIFVISFVVFTGYFTKERIALVIGALNVVFLVVAGMTHPSLEAIGRAFATWNVPGSLRGDVTWFVIATVGNAIAPWMIFFQGSGAIDKGVSARELRLGRIDTAFGCIMQAVIAAAIIVCGASLYGHLQHVTSLGPSDIIGGLTHTVGRVGATLFGIGLFDAGFLASITVSLSSSWSIAELFGWSKSLNDKVRQAPKFYAIYAGSLVIAALAILVPHLPLNLISIVTQVMGGVLMTPLLIFLVLMTSDRDLMGPYRTKWWGRIWGWAMVGLLVALTLATLVQTALQA</sequence>
<dbReference type="Pfam" id="PF01566">
    <property type="entry name" value="Nramp"/>
    <property type="match status" value="1"/>
</dbReference>
<feature type="transmembrane region" description="Helical" evidence="6">
    <location>
        <begin position="212"/>
        <end position="234"/>
    </location>
</feature>
<feature type="transmembrane region" description="Helical" evidence="6">
    <location>
        <begin position="161"/>
        <end position="183"/>
    </location>
</feature>
<keyword evidence="2" id="KW-0813">Transport</keyword>
<evidence type="ECO:0000256" key="6">
    <source>
        <dbReference type="SAM" id="Phobius"/>
    </source>
</evidence>
<dbReference type="PATRIC" id="fig|1048834.4.peg.2192"/>
<organism evidence="7 8">
    <name type="scientific">Alicyclobacillus acidocaldarius (strain Tc-4-1)</name>
    <name type="common">Bacillus acidocaldarius</name>
    <dbReference type="NCBI Taxonomy" id="1048834"/>
    <lineage>
        <taxon>Bacteria</taxon>
        <taxon>Bacillati</taxon>
        <taxon>Bacillota</taxon>
        <taxon>Bacilli</taxon>
        <taxon>Bacillales</taxon>
        <taxon>Alicyclobacillaceae</taxon>
        <taxon>Alicyclobacillus</taxon>
    </lineage>
</organism>
<evidence type="ECO:0000313" key="7">
    <source>
        <dbReference type="EMBL" id="AEJ44218.1"/>
    </source>
</evidence>
<feature type="transmembrane region" description="Helical" evidence="6">
    <location>
        <begin position="516"/>
        <end position="537"/>
    </location>
</feature>
<dbReference type="Proteomes" id="UP000000292">
    <property type="component" value="Chromosome"/>
</dbReference>
<keyword evidence="5 6" id="KW-0472">Membrane</keyword>
<feature type="transmembrane region" description="Helical" evidence="6">
    <location>
        <begin position="406"/>
        <end position="430"/>
    </location>
</feature>
<accession>F8IG65</accession>
<name>F8IG65_ALIAT</name>